<gene>
    <name evidence="2" type="ORF">J2S08_003023</name>
</gene>
<evidence type="ECO:0000313" key="3">
    <source>
        <dbReference type="Proteomes" id="UP001223586"/>
    </source>
</evidence>
<dbReference type="RefSeq" id="WP_307230890.1">
    <property type="nucleotide sequence ID" value="NZ_JAUSTT010000019.1"/>
</dbReference>
<accession>A0ABT9WV16</accession>
<sequence length="110" mass="12124">MLKKIFGAMLMITLAASISLVCTPAKATSDLAKSGSVVEQSAPDSYFVEGIVDVSINPYIFYSEGKYGHVYRGWLSAYKEIHPGVSAYRGYLYREPLSYPTPFVSPIDTE</sequence>
<dbReference type="Proteomes" id="UP001223586">
    <property type="component" value="Unassembled WGS sequence"/>
</dbReference>
<reference evidence="2 3" key="1">
    <citation type="submission" date="2023-07" db="EMBL/GenBank/DDBJ databases">
        <title>Genomic Encyclopedia of Type Strains, Phase IV (KMG-IV): sequencing the most valuable type-strain genomes for metagenomic binning, comparative biology and taxonomic classification.</title>
        <authorList>
            <person name="Goeker M."/>
        </authorList>
    </citation>
    <scope>NUCLEOTIDE SEQUENCE [LARGE SCALE GENOMIC DNA]</scope>
    <source>
        <strain evidence="2 3">DSM 23837</strain>
    </source>
</reference>
<proteinExistence type="predicted"/>
<name>A0ABT9WV16_9BACI</name>
<dbReference type="EMBL" id="JAUSTT010000019">
    <property type="protein sequence ID" value="MDQ0177144.1"/>
    <property type="molecule type" value="Genomic_DNA"/>
</dbReference>
<protein>
    <submittedName>
        <fullName evidence="2">Uncharacterized protein</fullName>
    </submittedName>
</protein>
<keyword evidence="3" id="KW-1185">Reference proteome</keyword>
<keyword evidence="1" id="KW-0732">Signal</keyword>
<evidence type="ECO:0000256" key="1">
    <source>
        <dbReference type="SAM" id="SignalP"/>
    </source>
</evidence>
<evidence type="ECO:0000313" key="2">
    <source>
        <dbReference type="EMBL" id="MDQ0177144.1"/>
    </source>
</evidence>
<feature type="signal peptide" evidence="1">
    <location>
        <begin position="1"/>
        <end position="27"/>
    </location>
</feature>
<feature type="chain" id="PRO_5045212065" evidence="1">
    <location>
        <begin position="28"/>
        <end position="110"/>
    </location>
</feature>
<comment type="caution">
    <text evidence="2">The sequence shown here is derived from an EMBL/GenBank/DDBJ whole genome shotgun (WGS) entry which is preliminary data.</text>
</comment>
<organism evidence="2 3">
    <name type="scientific">Bacillus chungangensis</name>
    <dbReference type="NCBI Taxonomy" id="587633"/>
    <lineage>
        <taxon>Bacteria</taxon>
        <taxon>Bacillati</taxon>
        <taxon>Bacillota</taxon>
        <taxon>Bacilli</taxon>
        <taxon>Bacillales</taxon>
        <taxon>Bacillaceae</taxon>
        <taxon>Bacillus</taxon>
    </lineage>
</organism>